<dbReference type="Pfam" id="PF00344">
    <property type="entry name" value="SecY"/>
    <property type="match status" value="1"/>
</dbReference>
<comment type="similarity">
    <text evidence="1">Belongs to the SecY/SEC61-alpha family.</text>
</comment>
<dbReference type="Pfam" id="PF10559">
    <property type="entry name" value="Plug_translocon"/>
    <property type="match status" value="1"/>
</dbReference>
<reference evidence="4 5" key="1">
    <citation type="journal article" date="2003" name="Proc. Natl. Acad. Sci. U.S.A.">
        <title>The genome of Nanoarchaeum equitans: insights into early archaeal evolution and derived parasitism.</title>
        <authorList>
            <person name="Waters E."/>
            <person name="Hohn M.J."/>
            <person name="Ahel I."/>
            <person name="Graham D.E."/>
            <person name="Adams M.D."/>
            <person name="Barnstead M."/>
            <person name="Beeson K.Y."/>
            <person name="Bibbs L."/>
            <person name="Bolanos R."/>
            <person name="Keller M."/>
            <person name="Kretz K."/>
            <person name="Lin X."/>
            <person name="Mathur E."/>
            <person name="Ni J."/>
            <person name="Podar M."/>
            <person name="Richardson T."/>
            <person name="Sutton G.G."/>
            <person name="Simon M."/>
            <person name="Soll D."/>
            <person name="Stetter K.O."/>
            <person name="Short J.M."/>
            <person name="Noordewier M."/>
        </authorList>
    </citation>
    <scope>NUCLEOTIDE SEQUENCE [LARGE SCALE GENOMIC DNA]</scope>
    <source>
        <strain evidence="4 5">Kin4-M</strain>
    </source>
</reference>
<dbReference type="STRING" id="228908.NEQ168"/>
<feature type="transmembrane region" description="Helical" evidence="2">
    <location>
        <begin position="285"/>
        <end position="311"/>
    </location>
</feature>
<feature type="transmembrane region" description="Helical" evidence="2">
    <location>
        <begin position="410"/>
        <end position="432"/>
    </location>
</feature>
<accession>Q74NB9</accession>
<dbReference type="InterPro" id="IPR002208">
    <property type="entry name" value="SecY/SEC61-alpha"/>
</dbReference>
<feature type="transmembrane region" description="Helical" evidence="2">
    <location>
        <begin position="59"/>
        <end position="89"/>
    </location>
</feature>
<feature type="domain" description="Translocon Sec61/SecY plug" evidence="3">
    <location>
        <begin position="35"/>
        <end position="68"/>
    </location>
</feature>
<evidence type="ECO:0000259" key="3">
    <source>
        <dbReference type="Pfam" id="PF10559"/>
    </source>
</evidence>
<keyword evidence="2" id="KW-0812">Transmembrane</keyword>
<dbReference type="InterPro" id="IPR023201">
    <property type="entry name" value="SecY_dom_sf"/>
</dbReference>
<evidence type="ECO:0000256" key="2">
    <source>
        <dbReference type="SAM" id="Phobius"/>
    </source>
</evidence>
<dbReference type="Gene3D" id="1.10.3370.10">
    <property type="entry name" value="SecY subunit domain"/>
    <property type="match status" value="1"/>
</dbReference>
<dbReference type="PANTHER" id="PTHR10906">
    <property type="entry name" value="SECY/SEC61-ALPHA FAMILY MEMBER"/>
    <property type="match status" value="1"/>
</dbReference>
<feature type="transmembrane region" description="Helical" evidence="2">
    <location>
        <begin position="152"/>
        <end position="179"/>
    </location>
</feature>
<dbReference type="PRINTS" id="PR00303">
    <property type="entry name" value="SECYTRNLCASE"/>
</dbReference>
<dbReference type="BioCyc" id="NEQU228908:GJB6-180-MONOMER"/>
<name>Q74NB9_NANEQ</name>
<evidence type="ECO:0000313" key="4">
    <source>
        <dbReference type="EMBL" id="AAR39022.1"/>
    </source>
</evidence>
<evidence type="ECO:0000313" key="5">
    <source>
        <dbReference type="Proteomes" id="UP000000578"/>
    </source>
</evidence>
<feature type="transmembrane region" description="Helical" evidence="2">
    <location>
        <begin position="438"/>
        <end position="456"/>
    </location>
</feature>
<evidence type="ECO:0000256" key="1">
    <source>
        <dbReference type="RuleBase" id="RU004349"/>
    </source>
</evidence>
<proteinExistence type="inferred from homology"/>
<keyword evidence="2" id="KW-0472">Membrane</keyword>
<feature type="transmembrane region" description="Helical" evidence="2">
    <location>
        <begin position="27"/>
        <end position="47"/>
    </location>
</feature>
<dbReference type="PIRSF" id="PIRSF004557">
    <property type="entry name" value="SecY"/>
    <property type="match status" value="1"/>
</dbReference>
<keyword evidence="2" id="KW-1133">Transmembrane helix</keyword>
<protein>
    <submittedName>
        <fullName evidence="4">NEQ168</fullName>
    </submittedName>
</protein>
<feature type="transmembrane region" description="Helical" evidence="2">
    <location>
        <begin position="241"/>
        <end position="264"/>
    </location>
</feature>
<dbReference type="GO" id="GO:0016020">
    <property type="term" value="C:membrane"/>
    <property type="evidence" value="ECO:0007669"/>
    <property type="project" value="InterPro"/>
</dbReference>
<gene>
    <name evidence="4" type="ordered locus">NEQ168</name>
</gene>
<dbReference type="GO" id="GO:0015031">
    <property type="term" value="P:protein transport"/>
    <property type="evidence" value="ECO:0007669"/>
    <property type="project" value="InterPro"/>
</dbReference>
<dbReference type="InterPro" id="IPR019561">
    <property type="entry name" value="Translocon_Sec61/SecY_plug_dom"/>
</dbReference>
<dbReference type="EMBL" id="AE017199">
    <property type="protein sequence ID" value="AAR39022.1"/>
    <property type="molecule type" value="Genomic_DNA"/>
</dbReference>
<sequence>MWAIVEKVVQKLPTIKKPKYLTNLDRLKWSAIAVILYLLLSYTPLIGVSQTGAGVFEELVVLLGASFGSIVSLGIGPIIIGYLLAELFIGSGELNIDITTEEGKRKFENLARFFMIVFGLFESIVMATIGWFKPSQFLISLFAMPFSFLGSNAFLIGYILAVLFIVAQLMLGVILAYLLDDLSQKWGFTSGINLFILATVSRELFVQLFNPLTQIPGTPTPPIGKIPQIFYFISQGLYTEAIVVGLQLLVIVLVILLSVYFYMVKIPIPTSFGKIPEKSLRYEVRLIYTGNIPVIFAFAFLHQILLIAWVLQQLGIPLLGTIENGHPINGLVAYIYPDTGFLISLILGNLTLDNLIRTITSSLFFLGSSILFSIYFVLATGQDSEGLAKQLSKMFGRIGLKRDYRIIKHYLDKIIPCVTVLGGFIVGFLALLSYWVSIPIGGTSILLATMISYMVYEQLKETGILKELTQIISKLE</sequence>
<dbReference type="KEGG" id="neq:NEQ168"/>
<feature type="transmembrane region" description="Helical" evidence="2">
    <location>
        <begin position="110"/>
        <end position="132"/>
    </location>
</feature>
<dbReference type="SUPFAM" id="SSF103491">
    <property type="entry name" value="Preprotein translocase SecY subunit"/>
    <property type="match status" value="1"/>
</dbReference>
<keyword evidence="5" id="KW-1185">Reference proteome</keyword>
<feature type="transmembrane region" description="Helical" evidence="2">
    <location>
        <begin position="355"/>
        <end position="378"/>
    </location>
</feature>
<dbReference type="AlphaFoldDB" id="Q74NB9"/>
<dbReference type="Proteomes" id="UP000000578">
    <property type="component" value="Chromosome"/>
</dbReference>
<dbReference type="HOGENOM" id="CLU_031763_3_0_2"/>
<organism evidence="4 5">
    <name type="scientific">Nanoarchaeum equitans (strain Kin4-M)</name>
    <dbReference type="NCBI Taxonomy" id="228908"/>
    <lineage>
        <taxon>Archaea</taxon>
        <taxon>Nanobdellota</taxon>
        <taxon>Candidatus Nanoarchaeia</taxon>
        <taxon>Nanoarchaeales</taxon>
        <taxon>Nanoarchaeaceae</taxon>
        <taxon>Nanoarchaeum</taxon>
    </lineage>
</organism>
<dbReference type="EnsemblBacteria" id="AAR39022">
    <property type="protein sequence ID" value="AAR39022"/>
    <property type="gene ID" value="NEQ168"/>
</dbReference>